<organism evidence="2 3">
    <name type="scientific">Trifolium medium</name>
    <dbReference type="NCBI Taxonomy" id="97028"/>
    <lineage>
        <taxon>Eukaryota</taxon>
        <taxon>Viridiplantae</taxon>
        <taxon>Streptophyta</taxon>
        <taxon>Embryophyta</taxon>
        <taxon>Tracheophyta</taxon>
        <taxon>Spermatophyta</taxon>
        <taxon>Magnoliopsida</taxon>
        <taxon>eudicotyledons</taxon>
        <taxon>Gunneridae</taxon>
        <taxon>Pentapetalae</taxon>
        <taxon>rosids</taxon>
        <taxon>fabids</taxon>
        <taxon>Fabales</taxon>
        <taxon>Fabaceae</taxon>
        <taxon>Papilionoideae</taxon>
        <taxon>50 kb inversion clade</taxon>
        <taxon>NPAAA clade</taxon>
        <taxon>Hologalegina</taxon>
        <taxon>IRL clade</taxon>
        <taxon>Trifolieae</taxon>
        <taxon>Trifolium</taxon>
    </lineage>
</organism>
<dbReference type="EMBL" id="LXQA010077419">
    <property type="protein sequence ID" value="MCI10733.1"/>
    <property type="molecule type" value="Genomic_DNA"/>
</dbReference>
<dbReference type="InterPro" id="IPR011009">
    <property type="entry name" value="Kinase-like_dom_sf"/>
</dbReference>
<feature type="binding site" evidence="1">
    <location>
        <position position="42"/>
    </location>
    <ligand>
        <name>ATP</name>
        <dbReference type="ChEBI" id="CHEBI:30616"/>
    </ligand>
</feature>
<dbReference type="GO" id="GO:0016301">
    <property type="term" value="F:kinase activity"/>
    <property type="evidence" value="ECO:0007669"/>
    <property type="project" value="UniProtKB-KW"/>
</dbReference>
<feature type="non-terminal residue" evidence="2">
    <location>
        <position position="1"/>
    </location>
</feature>
<comment type="caution">
    <text evidence="2">The sequence shown here is derived from an EMBL/GenBank/DDBJ whole genome shotgun (WGS) entry which is preliminary data.</text>
</comment>
<dbReference type="SUPFAM" id="SSF56112">
    <property type="entry name" value="Protein kinase-like (PK-like)"/>
    <property type="match status" value="1"/>
</dbReference>
<evidence type="ECO:0000313" key="3">
    <source>
        <dbReference type="Proteomes" id="UP000265520"/>
    </source>
</evidence>
<keyword evidence="2" id="KW-0418">Kinase</keyword>
<keyword evidence="2" id="KW-0675">Receptor</keyword>
<dbReference type="InterPro" id="IPR017441">
    <property type="entry name" value="Protein_kinase_ATP_BS"/>
</dbReference>
<reference evidence="2 3" key="1">
    <citation type="journal article" date="2018" name="Front. Plant Sci.">
        <title>Red Clover (Trifolium pratense) and Zigzag Clover (T. medium) - A Picture of Genomic Similarities and Differences.</title>
        <authorList>
            <person name="Dluhosova J."/>
            <person name="Istvanek J."/>
            <person name="Nedelnik J."/>
            <person name="Repkova J."/>
        </authorList>
    </citation>
    <scope>NUCLEOTIDE SEQUENCE [LARGE SCALE GENOMIC DNA]</scope>
    <source>
        <strain evidence="3">cv. 10/8</strain>
        <tissue evidence="2">Leaf</tissue>
    </source>
</reference>
<keyword evidence="1" id="KW-0067">ATP-binding</keyword>
<dbReference type="AlphaFoldDB" id="A0A392PF57"/>
<dbReference type="PROSITE" id="PS00107">
    <property type="entry name" value="PROTEIN_KINASE_ATP"/>
    <property type="match status" value="1"/>
</dbReference>
<sequence length="142" mass="15893">KLQYTYAEVMEITSNFELVIGRGGFGSVYCGQMKDGNKVAVKMLSSSSTQGPKEFRTELCKANDFFCHLSWKKGLPIHGLNLDLRRIIPCSTTRLGNIRGINPLVPRGRTPSNSEFGREVSKTWPIIVSIRNRTRVLTNDSS</sequence>
<evidence type="ECO:0000256" key="1">
    <source>
        <dbReference type="PROSITE-ProRule" id="PRU10141"/>
    </source>
</evidence>
<keyword evidence="1" id="KW-0547">Nucleotide-binding</keyword>
<evidence type="ECO:0000313" key="2">
    <source>
        <dbReference type="EMBL" id="MCI10733.1"/>
    </source>
</evidence>
<accession>A0A392PF57</accession>
<keyword evidence="3" id="KW-1185">Reference proteome</keyword>
<dbReference type="PANTHER" id="PTHR45631">
    <property type="entry name" value="OS07G0107800 PROTEIN-RELATED"/>
    <property type="match status" value="1"/>
</dbReference>
<keyword evidence="2" id="KW-0808">Transferase</keyword>
<proteinExistence type="predicted"/>
<dbReference type="GO" id="GO:0005524">
    <property type="term" value="F:ATP binding"/>
    <property type="evidence" value="ECO:0007669"/>
    <property type="project" value="UniProtKB-UniRule"/>
</dbReference>
<dbReference type="PANTHER" id="PTHR45631:SF143">
    <property type="entry name" value="LEUCINE-RICH REPEAT PROTEIN KINASE"/>
    <property type="match status" value="1"/>
</dbReference>
<name>A0A392PF57_9FABA</name>
<protein>
    <submittedName>
        <fullName evidence="2">LRR receptor-like kinase</fullName>
    </submittedName>
</protein>
<dbReference type="Proteomes" id="UP000265520">
    <property type="component" value="Unassembled WGS sequence"/>
</dbReference>
<dbReference type="Gene3D" id="3.30.200.20">
    <property type="entry name" value="Phosphorylase Kinase, domain 1"/>
    <property type="match status" value="1"/>
</dbReference>